<evidence type="ECO:0000256" key="1">
    <source>
        <dbReference type="ARBA" id="ARBA00004651"/>
    </source>
</evidence>
<evidence type="ECO:0000256" key="8">
    <source>
        <dbReference type="SAM" id="Phobius"/>
    </source>
</evidence>
<accession>A0A1J1J558</accession>
<dbReference type="PANTHER" id="PTHR21143:SF104">
    <property type="entry name" value="GUSTATORY RECEPTOR 8A-RELATED"/>
    <property type="match status" value="1"/>
</dbReference>
<keyword evidence="5 8" id="KW-0472">Membrane</keyword>
<keyword evidence="10" id="KW-1185">Reference proteome</keyword>
<evidence type="ECO:0000256" key="7">
    <source>
        <dbReference type="ARBA" id="ARBA00023224"/>
    </source>
</evidence>
<evidence type="ECO:0000256" key="3">
    <source>
        <dbReference type="ARBA" id="ARBA00022692"/>
    </source>
</evidence>
<keyword evidence="7" id="KW-0807">Transducer</keyword>
<dbReference type="GO" id="GO:0005886">
    <property type="term" value="C:plasma membrane"/>
    <property type="evidence" value="ECO:0007669"/>
    <property type="project" value="UniProtKB-SubCell"/>
</dbReference>
<dbReference type="Pfam" id="PF08395">
    <property type="entry name" value="7tm_7"/>
    <property type="match status" value="1"/>
</dbReference>
<reference evidence="9 10" key="1">
    <citation type="submission" date="2015-04" db="EMBL/GenBank/DDBJ databases">
        <authorList>
            <person name="Syromyatnikov M.Y."/>
            <person name="Popov V.N."/>
        </authorList>
    </citation>
    <scope>NUCLEOTIDE SEQUENCE [LARGE SCALE GENOMIC DNA]</scope>
</reference>
<keyword evidence="6" id="KW-0675">Receptor</keyword>
<feature type="transmembrane region" description="Helical" evidence="8">
    <location>
        <begin position="109"/>
        <end position="130"/>
    </location>
</feature>
<evidence type="ECO:0000256" key="4">
    <source>
        <dbReference type="ARBA" id="ARBA00022989"/>
    </source>
</evidence>
<sequence>MFYVDLIKEKLNLVNNKLDDTIRRNREKMAFAIYTNKLQRFDQRIEKRSSLYDQLMALKQVYGKIWDISNLINDCFGWSLLAIVTQYFIEFTSNGYWLFLALENLLDRSIAIQSLCSIFPIVIILTTMAYSCHRCSENSQQTGVLIHKIERDINNDLQNALIREFSLQIIHEPIEISANGFFNINFTLLGSMSAATVTYLVILIQFQLSEIKKSGNVEN</sequence>
<evidence type="ECO:0000313" key="9">
    <source>
        <dbReference type="EMBL" id="CRL06940.1"/>
    </source>
</evidence>
<evidence type="ECO:0000256" key="2">
    <source>
        <dbReference type="ARBA" id="ARBA00022475"/>
    </source>
</evidence>
<dbReference type="GO" id="GO:0007635">
    <property type="term" value="P:chemosensory behavior"/>
    <property type="evidence" value="ECO:0007669"/>
    <property type="project" value="TreeGrafter"/>
</dbReference>
<evidence type="ECO:0000313" key="10">
    <source>
        <dbReference type="Proteomes" id="UP000183832"/>
    </source>
</evidence>
<gene>
    <name evidence="9" type="ORF">CLUMA_CG019782</name>
</gene>
<name>A0A1J1J558_9DIPT</name>
<dbReference type="GO" id="GO:0030424">
    <property type="term" value="C:axon"/>
    <property type="evidence" value="ECO:0007669"/>
    <property type="project" value="TreeGrafter"/>
</dbReference>
<keyword evidence="2" id="KW-1003">Cell membrane</keyword>
<dbReference type="GO" id="GO:0030425">
    <property type="term" value="C:dendrite"/>
    <property type="evidence" value="ECO:0007669"/>
    <property type="project" value="TreeGrafter"/>
</dbReference>
<dbReference type="PANTHER" id="PTHR21143">
    <property type="entry name" value="INVERTEBRATE GUSTATORY RECEPTOR"/>
    <property type="match status" value="1"/>
</dbReference>
<dbReference type="EMBL" id="CVRI01000067">
    <property type="protein sequence ID" value="CRL06940.1"/>
    <property type="molecule type" value="Genomic_DNA"/>
</dbReference>
<dbReference type="GO" id="GO:0043025">
    <property type="term" value="C:neuronal cell body"/>
    <property type="evidence" value="ECO:0007669"/>
    <property type="project" value="TreeGrafter"/>
</dbReference>
<proteinExistence type="predicted"/>
<dbReference type="GO" id="GO:0008049">
    <property type="term" value="P:male courtship behavior"/>
    <property type="evidence" value="ECO:0007669"/>
    <property type="project" value="TreeGrafter"/>
</dbReference>
<protein>
    <submittedName>
        <fullName evidence="9">CLUMA_CG019782, isoform A</fullName>
    </submittedName>
</protein>
<dbReference type="OrthoDB" id="6366728at2759"/>
<keyword evidence="3 8" id="KW-0812">Transmembrane</keyword>
<evidence type="ECO:0000256" key="5">
    <source>
        <dbReference type="ARBA" id="ARBA00023136"/>
    </source>
</evidence>
<evidence type="ECO:0000256" key="6">
    <source>
        <dbReference type="ARBA" id="ARBA00023170"/>
    </source>
</evidence>
<organism evidence="9 10">
    <name type="scientific">Clunio marinus</name>
    <dbReference type="NCBI Taxonomy" id="568069"/>
    <lineage>
        <taxon>Eukaryota</taxon>
        <taxon>Metazoa</taxon>
        <taxon>Ecdysozoa</taxon>
        <taxon>Arthropoda</taxon>
        <taxon>Hexapoda</taxon>
        <taxon>Insecta</taxon>
        <taxon>Pterygota</taxon>
        <taxon>Neoptera</taxon>
        <taxon>Endopterygota</taxon>
        <taxon>Diptera</taxon>
        <taxon>Nematocera</taxon>
        <taxon>Chironomoidea</taxon>
        <taxon>Chironomidae</taxon>
        <taxon>Clunio</taxon>
    </lineage>
</organism>
<feature type="transmembrane region" description="Helical" evidence="8">
    <location>
        <begin position="186"/>
        <end position="206"/>
    </location>
</feature>
<dbReference type="InterPro" id="IPR013604">
    <property type="entry name" value="7TM_chemorcpt"/>
</dbReference>
<dbReference type="AlphaFoldDB" id="A0A1J1J558"/>
<dbReference type="STRING" id="568069.A0A1J1J558"/>
<dbReference type="GO" id="GO:0007165">
    <property type="term" value="P:signal transduction"/>
    <property type="evidence" value="ECO:0007669"/>
    <property type="project" value="UniProtKB-KW"/>
</dbReference>
<feature type="transmembrane region" description="Helical" evidence="8">
    <location>
        <begin position="71"/>
        <end position="89"/>
    </location>
</feature>
<comment type="subcellular location">
    <subcellularLocation>
        <location evidence="1">Cell membrane</location>
        <topology evidence="1">Multi-pass membrane protein</topology>
    </subcellularLocation>
</comment>
<keyword evidence="4 8" id="KW-1133">Transmembrane helix</keyword>
<dbReference type="Proteomes" id="UP000183832">
    <property type="component" value="Unassembled WGS sequence"/>
</dbReference>
<dbReference type="GO" id="GO:0050909">
    <property type="term" value="P:sensory perception of taste"/>
    <property type="evidence" value="ECO:0007669"/>
    <property type="project" value="InterPro"/>
</dbReference>